<feature type="region of interest" description="Disordered" evidence="1">
    <location>
        <begin position="15"/>
        <end position="66"/>
    </location>
</feature>
<accession>A0A511N1M2</accession>
<protein>
    <submittedName>
        <fullName evidence="2">Uncharacterized protein</fullName>
    </submittedName>
</protein>
<dbReference type="EMBL" id="BJXB01000007">
    <property type="protein sequence ID" value="GEM46397.1"/>
    <property type="molecule type" value="Genomic_DNA"/>
</dbReference>
<dbReference type="Proteomes" id="UP000321306">
    <property type="component" value="Unassembled WGS sequence"/>
</dbReference>
<reference evidence="2 3" key="1">
    <citation type="submission" date="2019-07" db="EMBL/GenBank/DDBJ databases">
        <title>Whole genome shotgun sequence of Deinococcus cellulosilyticus NBRC 106333.</title>
        <authorList>
            <person name="Hosoyama A."/>
            <person name="Uohara A."/>
            <person name="Ohji S."/>
            <person name="Ichikawa N."/>
        </authorList>
    </citation>
    <scope>NUCLEOTIDE SEQUENCE [LARGE SCALE GENOMIC DNA]</scope>
    <source>
        <strain evidence="2 3">NBRC 106333</strain>
    </source>
</reference>
<evidence type="ECO:0000313" key="2">
    <source>
        <dbReference type="EMBL" id="GEM46397.1"/>
    </source>
</evidence>
<sequence length="111" mass="12052">MSRFANLKKIIESPEAEPEVTLEAAQTPAAPEPVLAEPAPASSIPAAEPRRKRGRPEGKRSDPTFTGTTFYVEKSVLLDAQVKLLQEGKTRDVSEVVNGLLKLWTAGKVKL</sequence>
<dbReference type="AlphaFoldDB" id="A0A511N1M2"/>
<gene>
    <name evidence="2" type="ORF">DC3_20320</name>
</gene>
<proteinExistence type="predicted"/>
<organism evidence="2 3">
    <name type="scientific">Deinococcus cellulosilyticus (strain DSM 18568 / NBRC 106333 / KACC 11606 / 5516J-15)</name>
    <dbReference type="NCBI Taxonomy" id="1223518"/>
    <lineage>
        <taxon>Bacteria</taxon>
        <taxon>Thermotogati</taxon>
        <taxon>Deinococcota</taxon>
        <taxon>Deinococci</taxon>
        <taxon>Deinococcales</taxon>
        <taxon>Deinococcaceae</taxon>
        <taxon>Deinococcus</taxon>
    </lineage>
</organism>
<feature type="compositionally biased region" description="Low complexity" evidence="1">
    <location>
        <begin position="28"/>
        <end position="47"/>
    </location>
</feature>
<comment type="caution">
    <text evidence="2">The sequence shown here is derived from an EMBL/GenBank/DDBJ whole genome shotgun (WGS) entry which is preliminary data.</text>
</comment>
<evidence type="ECO:0000256" key="1">
    <source>
        <dbReference type="SAM" id="MobiDB-lite"/>
    </source>
</evidence>
<name>A0A511N1M2_DEIC1</name>
<dbReference type="RefSeq" id="WP_146884209.1">
    <property type="nucleotide sequence ID" value="NZ_BJXB01000007.1"/>
</dbReference>
<evidence type="ECO:0000313" key="3">
    <source>
        <dbReference type="Proteomes" id="UP000321306"/>
    </source>
</evidence>
<keyword evidence="3" id="KW-1185">Reference proteome</keyword>